<reference evidence="1" key="1">
    <citation type="submission" date="2023-06" db="EMBL/GenBank/DDBJ databases">
        <authorList>
            <consortium name="Lawrence Berkeley National Laboratory"/>
            <person name="Ahrendt S."/>
            <person name="Sahu N."/>
            <person name="Indic B."/>
            <person name="Wong-Bajracharya J."/>
            <person name="Merenyi Z."/>
            <person name="Ke H.-M."/>
            <person name="Monk M."/>
            <person name="Kocsube S."/>
            <person name="Drula E."/>
            <person name="Lipzen A."/>
            <person name="Balint B."/>
            <person name="Henrissat B."/>
            <person name="Andreopoulos B."/>
            <person name="Martin F.M."/>
            <person name="Harder C.B."/>
            <person name="Rigling D."/>
            <person name="Ford K.L."/>
            <person name="Foster G.D."/>
            <person name="Pangilinan J."/>
            <person name="Papanicolaou A."/>
            <person name="Barry K."/>
            <person name="LaButti K."/>
            <person name="Viragh M."/>
            <person name="Koriabine M."/>
            <person name="Yan M."/>
            <person name="Riley R."/>
            <person name="Champramary S."/>
            <person name="Plett K.L."/>
            <person name="Tsai I.J."/>
            <person name="Slot J."/>
            <person name="Sipos G."/>
            <person name="Plett J."/>
            <person name="Nagy L.G."/>
            <person name="Grigoriev I.V."/>
        </authorList>
    </citation>
    <scope>NUCLEOTIDE SEQUENCE</scope>
    <source>
        <strain evidence="1">FPL87.14</strain>
    </source>
</reference>
<keyword evidence="2" id="KW-1185">Reference proteome</keyword>
<dbReference type="AlphaFoldDB" id="A0AA39J4I0"/>
<protein>
    <submittedName>
        <fullName evidence="1">Uncharacterized protein</fullName>
    </submittedName>
</protein>
<comment type="caution">
    <text evidence="1">The sequence shown here is derived from an EMBL/GenBank/DDBJ whole genome shotgun (WGS) entry which is preliminary data.</text>
</comment>
<gene>
    <name evidence="1" type="ORF">EV421DRAFT_1982234</name>
</gene>
<organism evidence="1 2">
    <name type="scientific">Armillaria borealis</name>
    <dbReference type="NCBI Taxonomy" id="47425"/>
    <lineage>
        <taxon>Eukaryota</taxon>
        <taxon>Fungi</taxon>
        <taxon>Dikarya</taxon>
        <taxon>Basidiomycota</taxon>
        <taxon>Agaricomycotina</taxon>
        <taxon>Agaricomycetes</taxon>
        <taxon>Agaricomycetidae</taxon>
        <taxon>Agaricales</taxon>
        <taxon>Marasmiineae</taxon>
        <taxon>Physalacriaceae</taxon>
        <taxon>Armillaria</taxon>
    </lineage>
</organism>
<dbReference type="EMBL" id="JAUEPT010000058">
    <property type="protein sequence ID" value="KAK0436000.1"/>
    <property type="molecule type" value="Genomic_DNA"/>
</dbReference>
<sequence>MPALQQELQRRLGSEKVDFNCIAPGLDVARRTRRNQLQITVRFHLPKFSNSCGSKGFHPVLVVEPTRKLEVPQFCNKRRAGTDLNSLNNQSTSLVPSPPCSQTTYTICFLVVEHVLDGSPVRLLVDFFHLGGLDDLVIVIISFLASFVDLLHFDLDDDDAVKLGSNVSDEVSPSDACSVGIDARQSLHSKQLKDNGRVGISGAHPDAACSRFTLKSTWIAGALLHRYGFLVVQCLAICFYANSSPAGLVDSYSSRAIVTANDFCVEGTDARIAYPGGARDGTVVVCAGRRIIMDTGLPMCRVLVVVGVWTALIGAADYLREERCWWTGAWMSDWRGMRVRGRRRARGCKRTRLRGTISMSRFLNIVDCGRHVARIQHGEGSRGCGKEAVFLLGQDSRASRHRKDFLEGEAVVGEGSATLANEPSTDLYNA</sequence>
<accession>A0AA39J4I0</accession>
<name>A0AA39J4I0_9AGAR</name>
<evidence type="ECO:0000313" key="1">
    <source>
        <dbReference type="EMBL" id="KAK0436000.1"/>
    </source>
</evidence>
<evidence type="ECO:0000313" key="2">
    <source>
        <dbReference type="Proteomes" id="UP001175226"/>
    </source>
</evidence>
<proteinExistence type="predicted"/>
<dbReference type="Proteomes" id="UP001175226">
    <property type="component" value="Unassembled WGS sequence"/>
</dbReference>